<keyword evidence="2" id="KW-1185">Reference proteome</keyword>
<proteinExistence type="predicted"/>
<sequence>MVIFEIDSKQAKKVFLEIKNLMRVSKTWKLTSSIEITVLDGKIQLVGQGFVKELDASTTGTCKLVVRALYWFDLVDMTQDKIFKVVVTDGEAMVRTVTVPVQTTFFETDRILRSIPLPANPETIDYWKLEYQGYTVDELQFNSVADKIPKAKKEFEACIRKAALILHPFRISNSELREIVLNRLREREKIDFEI</sequence>
<comment type="caution">
    <text evidence="1">The sequence shown here is derived from an EMBL/GenBank/DDBJ whole genome shotgun (WGS) entry which is preliminary data.</text>
</comment>
<gene>
    <name evidence="1" type="ORF">NU887_11720</name>
</gene>
<dbReference type="AlphaFoldDB" id="A0A9X2P8H5"/>
<dbReference type="EMBL" id="JANSUY010000010">
    <property type="protein sequence ID" value="MCR9015705.1"/>
    <property type="molecule type" value="Genomic_DNA"/>
</dbReference>
<dbReference type="Proteomes" id="UP001142175">
    <property type="component" value="Unassembled WGS sequence"/>
</dbReference>
<reference evidence="1" key="1">
    <citation type="submission" date="2022-08" db="EMBL/GenBank/DDBJ databases">
        <authorList>
            <person name="Zhang D."/>
        </authorList>
    </citation>
    <scope>NUCLEOTIDE SEQUENCE</scope>
    <source>
        <strain evidence="1">XJ19-11</strain>
    </source>
</reference>
<evidence type="ECO:0000313" key="2">
    <source>
        <dbReference type="Proteomes" id="UP001142175"/>
    </source>
</evidence>
<evidence type="ECO:0000313" key="1">
    <source>
        <dbReference type="EMBL" id="MCR9015705.1"/>
    </source>
</evidence>
<name>A0A9X2P8H5_9BACT</name>
<dbReference type="RefSeq" id="WP_258423567.1">
    <property type="nucleotide sequence ID" value="NZ_JANAEZ010000009.1"/>
</dbReference>
<organism evidence="1 2">
    <name type="scientific">Aquiflexum gelatinilyticum</name>
    <dbReference type="NCBI Taxonomy" id="2961943"/>
    <lineage>
        <taxon>Bacteria</taxon>
        <taxon>Pseudomonadati</taxon>
        <taxon>Bacteroidota</taxon>
        <taxon>Cytophagia</taxon>
        <taxon>Cytophagales</taxon>
        <taxon>Cyclobacteriaceae</taxon>
        <taxon>Aquiflexum</taxon>
    </lineage>
</organism>
<protein>
    <submittedName>
        <fullName evidence="1">Uncharacterized protein</fullName>
    </submittedName>
</protein>
<accession>A0A9X2P8H5</accession>